<dbReference type="SUPFAM" id="SSF51735">
    <property type="entry name" value="NAD(P)-binding Rossmann-fold domains"/>
    <property type="match status" value="1"/>
</dbReference>
<evidence type="ECO:0000256" key="2">
    <source>
        <dbReference type="ARBA" id="ARBA00011245"/>
    </source>
</evidence>
<dbReference type="Gene3D" id="3.90.180.10">
    <property type="entry name" value="Medium-chain alcohol dehydrogenases, catalytic domain"/>
    <property type="match status" value="1"/>
</dbReference>
<dbReference type="OrthoDB" id="9992527at2759"/>
<dbReference type="SUPFAM" id="SSF50129">
    <property type="entry name" value="GroES-like"/>
    <property type="match status" value="1"/>
</dbReference>
<dbReference type="Proteomes" id="UP000800039">
    <property type="component" value="Unassembled WGS sequence"/>
</dbReference>
<dbReference type="InterPro" id="IPR047122">
    <property type="entry name" value="Trans-enoyl_RdTase-like"/>
</dbReference>
<dbReference type="PANTHER" id="PTHR45348:SF7">
    <property type="entry name" value="ZINC BINDING OXIDOREDUCTASE, PUTATIVE-RELATED"/>
    <property type="match status" value="1"/>
</dbReference>
<dbReference type="Pfam" id="PF08240">
    <property type="entry name" value="ADH_N"/>
    <property type="match status" value="1"/>
</dbReference>
<dbReference type="RefSeq" id="XP_040785384.1">
    <property type="nucleotide sequence ID" value="XM_040929170.1"/>
</dbReference>
<dbReference type="AlphaFoldDB" id="A0A9P4GC46"/>
<dbReference type="CDD" id="cd08249">
    <property type="entry name" value="enoyl_reductase_like"/>
    <property type="match status" value="1"/>
</dbReference>
<comment type="subunit">
    <text evidence="2">Monomer.</text>
</comment>
<comment type="caution">
    <text evidence="5">The sequence shown here is derived from an EMBL/GenBank/DDBJ whole genome shotgun (WGS) entry which is preliminary data.</text>
</comment>
<sequence>MRALVLNAETRTAELQYVSLPVQAPNELLVKVEAISLNPIDPLYVLHPLASSGRKIGSDFAGLVVDVGASVPNSAHFKKGVRIAGFLQGACSVNERAGAFSEFLTVPWDLVWIIPNGVSTNEAASVSLVALTAAQAIWYRLQLKAPFHYEPKLALEEHPEWNQGNAFNEQDPKVVNFFIYGASTSVGLYAAQMVRLTAKASGMTIRLFGAASKARWEMLRAQPYAYDYLVDYRDTNWSEQVKKLADDSEIHYAYDCIAEGDTVQRIASTLTRGGKSAIVRSREGGTWKADDLSVEPIYGAVWEGLGEEVQYQGFTVKQSPAARGFSVAFYEWLSVAMGLELKPTPVRLMPGGLEKVVEDGFQLLGAGGMKDRKAKRPEEWMRPVSAEKLVYRV</sequence>
<evidence type="ECO:0000256" key="3">
    <source>
        <dbReference type="ARBA" id="ARBA00023002"/>
    </source>
</evidence>
<keyword evidence="6" id="KW-1185">Reference proteome</keyword>
<evidence type="ECO:0000259" key="4">
    <source>
        <dbReference type="SMART" id="SM00829"/>
    </source>
</evidence>
<dbReference type="Pfam" id="PF00107">
    <property type="entry name" value="ADH_zinc_N"/>
    <property type="match status" value="1"/>
</dbReference>
<gene>
    <name evidence="5" type="ORF">K460DRAFT_290069</name>
</gene>
<dbReference type="InterPro" id="IPR013149">
    <property type="entry name" value="ADH-like_C"/>
</dbReference>
<dbReference type="InterPro" id="IPR011032">
    <property type="entry name" value="GroES-like_sf"/>
</dbReference>
<dbReference type="Gene3D" id="3.40.50.720">
    <property type="entry name" value="NAD(P)-binding Rossmann-like Domain"/>
    <property type="match status" value="1"/>
</dbReference>
<evidence type="ECO:0000256" key="1">
    <source>
        <dbReference type="ARBA" id="ARBA00008072"/>
    </source>
</evidence>
<keyword evidence="3" id="KW-0560">Oxidoreductase</keyword>
<dbReference type="PANTHER" id="PTHR45348">
    <property type="entry name" value="HYPOTHETICAL OXIDOREDUCTASE (EUROFUNG)"/>
    <property type="match status" value="1"/>
</dbReference>
<evidence type="ECO:0000313" key="5">
    <source>
        <dbReference type="EMBL" id="KAF1842821.1"/>
    </source>
</evidence>
<dbReference type="GO" id="GO:0016651">
    <property type="term" value="F:oxidoreductase activity, acting on NAD(P)H"/>
    <property type="evidence" value="ECO:0007669"/>
    <property type="project" value="InterPro"/>
</dbReference>
<proteinExistence type="inferred from homology"/>
<dbReference type="InterPro" id="IPR036291">
    <property type="entry name" value="NAD(P)-bd_dom_sf"/>
</dbReference>
<comment type="similarity">
    <text evidence="1">Belongs to the zinc-containing alcohol dehydrogenase family.</text>
</comment>
<feature type="domain" description="Enoyl reductase (ER)" evidence="4">
    <location>
        <begin position="8"/>
        <end position="339"/>
    </location>
</feature>
<dbReference type="InterPro" id="IPR020843">
    <property type="entry name" value="ER"/>
</dbReference>
<protein>
    <submittedName>
        <fullName evidence="5">GroES-like protein</fullName>
    </submittedName>
</protein>
<evidence type="ECO:0000313" key="6">
    <source>
        <dbReference type="Proteomes" id="UP000800039"/>
    </source>
</evidence>
<reference evidence="5" key="1">
    <citation type="submission" date="2020-01" db="EMBL/GenBank/DDBJ databases">
        <authorList>
            <consortium name="DOE Joint Genome Institute"/>
            <person name="Haridas S."/>
            <person name="Albert R."/>
            <person name="Binder M."/>
            <person name="Bloem J."/>
            <person name="Labutti K."/>
            <person name="Salamov A."/>
            <person name="Andreopoulos B."/>
            <person name="Baker S.E."/>
            <person name="Barry K."/>
            <person name="Bills G."/>
            <person name="Bluhm B.H."/>
            <person name="Cannon C."/>
            <person name="Castanera R."/>
            <person name="Culley D.E."/>
            <person name="Daum C."/>
            <person name="Ezra D."/>
            <person name="Gonzalez J.B."/>
            <person name="Henrissat B."/>
            <person name="Kuo A."/>
            <person name="Liang C."/>
            <person name="Lipzen A."/>
            <person name="Lutzoni F."/>
            <person name="Magnuson J."/>
            <person name="Mondo S."/>
            <person name="Nolan M."/>
            <person name="Ohm R."/>
            <person name="Pangilinan J."/>
            <person name="Park H.-J."/>
            <person name="Ramirez L."/>
            <person name="Alfaro M."/>
            <person name="Sun H."/>
            <person name="Tritt A."/>
            <person name="Yoshinaga Y."/>
            <person name="Zwiers L.-H."/>
            <person name="Turgeon B.G."/>
            <person name="Goodwin S.B."/>
            <person name="Spatafora J.W."/>
            <person name="Crous P.W."/>
            <person name="Grigoriev I.V."/>
        </authorList>
    </citation>
    <scope>NUCLEOTIDE SEQUENCE</scope>
    <source>
        <strain evidence="5">CBS 394.84</strain>
    </source>
</reference>
<dbReference type="InterPro" id="IPR013154">
    <property type="entry name" value="ADH-like_N"/>
</dbReference>
<dbReference type="GeneID" id="63846422"/>
<accession>A0A9P4GC46</accession>
<dbReference type="EMBL" id="ML976617">
    <property type="protein sequence ID" value="KAF1842821.1"/>
    <property type="molecule type" value="Genomic_DNA"/>
</dbReference>
<dbReference type="SMART" id="SM00829">
    <property type="entry name" value="PKS_ER"/>
    <property type="match status" value="1"/>
</dbReference>
<organism evidence="5 6">
    <name type="scientific">Cucurbitaria berberidis CBS 394.84</name>
    <dbReference type="NCBI Taxonomy" id="1168544"/>
    <lineage>
        <taxon>Eukaryota</taxon>
        <taxon>Fungi</taxon>
        <taxon>Dikarya</taxon>
        <taxon>Ascomycota</taxon>
        <taxon>Pezizomycotina</taxon>
        <taxon>Dothideomycetes</taxon>
        <taxon>Pleosporomycetidae</taxon>
        <taxon>Pleosporales</taxon>
        <taxon>Pleosporineae</taxon>
        <taxon>Cucurbitariaceae</taxon>
        <taxon>Cucurbitaria</taxon>
    </lineage>
</organism>
<name>A0A9P4GC46_9PLEO</name>